<dbReference type="AlphaFoldDB" id="A0A9W6XUU6"/>
<keyword evidence="2" id="KW-0732">Signal</keyword>
<keyword evidence="4" id="KW-1185">Reference proteome</keyword>
<dbReference type="EMBL" id="BSXT01001880">
    <property type="protein sequence ID" value="GMF45753.1"/>
    <property type="molecule type" value="Genomic_DNA"/>
</dbReference>
<name>A0A9W6XUU6_9STRA</name>
<feature type="chain" id="PRO_5040746154" evidence="2">
    <location>
        <begin position="24"/>
        <end position="158"/>
    </location>
</feature>
<gene>
    <name evidence="3" type="ORF">Pfra01_001653300</name>
</gene>
<evidence type="ECO:0000256" key="1">
    <source>
        <dbReference type="SAM" id="MobiDB-lite"/>
    </source>
</evidence>
<comment type="caution">
    <text evidence="3">The sequence shown here is derived from an EMBL/GenBank/DDBJ whole genome shotgun (WGS) entry which is preliminary data.</text>
</comment>
<feature type="signal peptide" evidence="2">
    <location>
        <begin position="1"/>
        <end position="23"/>
    </location>
</feature>
<proteinExistence type="predicted"/>
<accession>A0A9W6XUU6</accession>
<feature type="compositionally biased region" description="Basic residues" evidence="1">
    <location>
        <begin position="102"/>
        <end position="121"/>
    </location>
</feature>
<feature type="compositionally biased region" description="Low complexity" evidence="1">
    <location>
        <begin position="65"/>
        <end position="101"/>
    </location>
</feature>
<evidence type="ECO:0000313" key="3">
    <source>
        <dbReference type="EMBL" id="GMF45753.1"/>
    </source>
</evidence>
<protein>
    <submittedName>
        <fullName evidence="3">Unnamed protein product</fullName>
    </submittedName>
</protein>
<feature type="region of interest" description="Disordered" evidence="1">
    <location>
        <begin position="53"/>
        <end position="158"/>
    </location>
</feature>
<evidence type="ECO:0000256" key="2">
    <source>
        <dbReference type="SAM" id="SignalP"/>
    </source>
</evidence>
<evidence type="ECO:0000313" key="4">
    <source>
        <dbReference type="Proteomes" id="UP001165121"/>
    </source>
</evidence>
<reference evidence="3" key="1">
    <citation type="submission" date="2023-04" db="EMBL/GenBank/DDBJ databases">
        <title>Phytophthora fragariaefolia NBRC 109709.</title>
        <authorList>
            <person name="Ichikawa N."/>
            <person name="Sato H."/>
            <person name="Tonouchi N."/>
        </authorList>
    </citation>
    <scope>NUCLEOTIDE SEQUENCE</scope>
    <source>
        <strain evidence="3">NBRC 109709</strain>
    </source>
</reference>
<organism evidence="3 4">
    <name type="scientific">Phytophthora fragariaefolia</name>
    <dbReference type="NCBI Taxonomy" id="1490495"/>
    <lineage>
        <taxon>Eukaryota</taxon>
        <taxon>Sar</taxon>
        <taxon>Stramenopiles</taxon>
        <taxon>Oomycota</taxon>
        <taxon>Peronosporomycetes</taxon>
        <taxon>Peronosporales</taxon>
        <taxon>Peronosporaceae</taxon>
        <taxon>Phytophthora</taxon>
    </lineage>
</organism>
<sequence length="158" mass="16459">MKTTSSILAAMAMLAVAALGAHAVSVDDDPISNHKDGKQAPRALLQKQVVDSIHRSLGHAPESPAPTRAASSNATPTPAPTKHFAPKATPAATTYTATPHPTTHHHHPKITLHPASKKPAKTRVPGSKKSAKTPVPTTVPCKHYDPGQLKRQLGGGKA</sequence>
<dbReference type="Proteomes" id="UP001165121">
    <property type="component" value="Unassembled WGS sequence"/>
</dbReference>